<keyword evidence="2" id="KW-1185">Reference proteome</keyword>
<evidence type="ECO:0008006" key="3">
    <source>
        <dbReference type="Google" id="ProtNLM"/>
    </source>
</evidence>
<dbReference type="AlphaFoldDB" id="A0A1M6MST0"/>
<dbReference type="STRING" id="1121476.SAMN02745751_03577"/>
<dbReference type="Gene3D" id="1.10.3680.10">
    <property type="entry name" value="TerB-like"/>
    <property type="match status" value="1"/>
</dbReference>
<organism evidence="1 2">
    <name type="scientific">Dethiosulfatibacter aminovorans DSM 17477</name>
    <dbReference type="NCBI Taxonomy" id="1121476"/>
    <lineage>
        <taxon>Bacteria</taxon>
        <taxon>Bacillati</taxon>
        <taxon>Bacillota</taxon>
        <taxon>Tissierellia</taxon>
        <taxon>Dethiosulfatibacter</taxon>
    </lineage>
</organism>
<gene>
    <name evidence="1" type="ORF">SAMN02745751_03577</name>
</gene>
<name>A0A1M6MST0_9FIRM</name>
<protein>
    <recommendedName>
        <fullName evidence="3">Tellurite resistance protein TerB</fullName>
    </recommendedName>
</protein>
<evidence type="ECO:0000313" key="1">
    <source>
        <dbReference type="EMBL" id="SHJ86517.1"/>
    </source>
</evidence>
<proteinExistence type="predicted"/>
<dbReference type="RefSeq" id="WP_073051000.1">
    <property type="nucleotide sequence ID" value="NZ_FQZL01000048.1"/>
</dbReference>
<dbReference type="InterPro" id="IPR029024">
    <property type="entry name" value="TerB-like"/>
</dbReference>
<dbReference type="EMBL" id="FQZL01000048">
    <property type="protein sequence ID" value="SHJ86517.1"/>
    <property type="molecule type" value="Genomic_DNA"/>
</dbReference>
<reference evidence="1 2" key="1">
    <citation type="submission" date="2016-11" db="EMBL/GenBank/DDBJ databases">
        <authorList>
            <person name="Jaros S."/>
            <person name="Januszkiewicz K."/>
            <person name="Wedrychowicz H."/>
        </authorList>
    </citation>
    <scope>NUCLEOTIDE SEQUENCE [LARGE SCALE GENOMIC DNA]</scope>
    <source>
        <strain evidence="1 2">DSM 17477</strain>
    </source>
</reference>
<accession>A0A1M6MST0</accession>
<evidence type="ECO:0000313" key="2">
    <source>
        <dbReference type="Proteomes" id="UP000184052"/>
    </source>
</evidence>
<dbReference type="Proteomes" id="UP000184052">
    <property type="component" value="Unassembled WGS sequence"/>
</dbReference>
<dbReference type="OrthoDB" id="1934251at2"/>
<sequence length="135" mass="15895">MFLNALDEIEKKDFIDIARFLIDLDGKVVDSEENLLNQYVEEMALDEEYSIKQFNRTREDLLRSFVLSDKKIVRMVFIELVALATVDKELDISEENFIRDFMEIYDISENTYNNTMNAITDLNIIYSQFGQIINS</sequence>
<dbReference type="SUPFAM" id="SSF158682">
    <property type="entry name" value="TerB-like"/>
    <property type="match status" value="1"/>
</dbReference>